<dbReference type="KEGG" id="paby:Ga0080574_TMP3687"/>
<feature type="domain" description="3-octaprenyl-4-hydroxybenzoate carboxy-lyase-like Rift-related" evidence="2">
    <location>
        <begin position="116"/>
        <end position="311"/>
    </location>
</feature>
<dbReference type="SUPFAM" id="SSF143968">
    <property type="entry name" value="UbiD C-terminal domain-like"/>
    <property type="match status" value="1"/>
</dbReference>
<keyword evidence="5" id="KW-1185">Reference proteome</keyword>
<dbReference type="AlphaFoldDB" id="A0A1P8UX86"/>
<proteinExistence type="inferred from homology"/>
<gene>
    <name evidence="4" type="ORF">Ga0080574_TMP3687</name>
</gene>
<comment type="similarity">
    <text evidence="1">Belongs to the UbiD family.</text>
</comment>
<protein>
    <submittedName>
        <fullName evidence="4">2,5-furandicarboxylate decarboxylase 1</fullName>
    </submittedName>
</protein>
<evidence type="ECO:0000259" key="2">
    <source>
        <dbReference type="Pfam" id="PF01977"/>
    </source>
</evidence>
<dbReference type="PANTHER" id="PTHR30108:SF17">
    <property type="entry name" value="FERULIC ACID DECARBOXYLASE 1"/>
    <property type="match status" value="1"/>
</dbReference>
<dbReference type="Pfam" id="PF01977">
    <property type="entry name" value="UbiD"/>
    <property type="match status" value="1"/>
</dbReference>
<dbReference type="OrthoDB" id="9809841at2"/>
<dbReference type="SUPFAM" id="SSF50475">
    <property type="entry name" value="FMN-binding split barrel"/>
    <property type="match status" value="1"/>
</dbReference>
<dbReference type="PANTHER" id="PTHR30108">
    <property type="entry name" value="3-OCTAPRENYL-4-HYDROXYBENZOATE CARBOXY-LYASE-RELATED"/>
    <property type="match status" value="1"/>
</dbReference>
<dbReference type="GO" id="GO:0006744">
    <property type="term" value="P:ubiquinone biosynthetic process"/>
    <property type="evidence" value="ECO:0007669"/>
    <property type="project" value="TreeGrafter"/>
</dbReference>
<organism evidence="4 5">
    <name type="scientific">Salipiger abyssi</name>
    <dbReference type="NCBI Taxonomy" id="1250539"/>
    <lineage>
        <taxon>Bacteria</taxon>
        <taxon>Pseudomonadati</taxon>
        <taxon>Pseudomonadota</taxon>
        <taxon>Alphaproteobacteria</taxon>
        <taxon>Rhodobacterales</taxon>
        <taxon>Roseobacteraceae</taxon>
        <taxon>Salipiger</taxon>
    </lineage>
</organism>
<dbReference type="NCBIfam" id="TIGR00148">
    <property type="entry name" value="UbiD family decarboxylase"/>
    <property type="match status" value="1"/>
</dbReference>
<dbReference type="InterPro" id="IPR049381">
    <property type="entry name" value="UbiD-like_C"/>
</dbReference>
<dbReference type="Gene3D" id="3.40.1670.10">
    <property type="entry name" value="UbiD C-terminal domain-like"/>
    <property type="match status" value="1"/>
</dbReference>
<accession>A0A1P8UX86</accession>
<reference evidence="4 5" key="1">
    <citation type="submission" date="2016-04" db="EMBL/GenBank/DDBJ databases">
        <title>Deep-sea bacteria in the southern Pacific.</title>
        <authorList>
            <person name="Tang K."/>
        </authorList>
    </citation>
    <scope>NUCLEOTIDE SEQUENCE [LARGE SCALE GENOMIC DNA]</scope>
    <source>
        <strain evidence="4 5">JLT2014</strain>
    </source>
</reference>
<dbReference type="Proteomes" id="UP000187059">
    <property type="component" value="Chromosome"/>
</dbReference>
<dbReference type="EMBL" id="CP015093">
    <property type="protein sequence ID" value="APZ54021.1"/>
    <property type="molecule type" value="Genomic_DNA"/>
</dbReference>
<dbReference type="InterPro" id="IPR048304">
    <property type="entry name" value="UbiD_Rift_dom"/>
</dbReference>
<dbReference type="GO" id="GO:0008694">
    <property type="term" value="F:4-hydroxy-3-polyprenylbenzoate decarboxylase activity"/>
    <property type="evidence" value="ECO:0007669"/>
    <property type="project" value="TreeGrafter"/>
</dbReference>
<evidence type="ECO:0000259" key="3">
    <source>
        <dbReference type="Pfam" id="PF20696"/>
    </source>
</evidence>
<sequence>MNAFKETHSVDAAAAPQTRRDMDLRDWLIHLHASDRLATAKPGMPLRFGVAGLANRLDGRKALVAPAPEGNESGTVISGLLSRREWMAEALGIAPDALLSEFQKAASHPLPSHEVTRARCQDKVYEGDEVDLTRLLPIPTHNEHDSGAYITAGLMICKDPATGIQNVSIHRLQVSGPRELGALLLPRHTLNYFSTAEAAGKDLEVAVVIGASPACLLASQAIVPIDVDELEIAGALGGAPLDVVRCVGKDIFVPAQSEIVIEGRLLANTMRPEGPFGEFPQYYGPRADRHVIEIDAVTTRKQPLFHTIVGGGLEHLILGGIPREATILNTMQAMFPSVKNVHLAPGGTCRYHLYVQMAPRQPGEAKNVIMAAFAAHYDIKHVVVVNEDVDIFDAEMVEWAVATRFQADRDMVVLGGTQGSKLDPSTDEGYGAKMGMDATVPLDAPEFRFKRISVPGEADIDLDAVLDDSRPDWDVCDD</sequence>
<dbReference type="GO" id="GO:0005829">
    <property type="term" value="C:cytosol"/>
    <property type="evidence" value="ECO:0007669"/>
    <property type="project" value="TreeGrafter"/>
</dbReference>
<evidence type="ECO:0000313" key="5">
    <source>
        <dbReference type="Proteomes" id="UP000187059"/>
    </source>
</evidence>
<dbReference type="InterPro" id="IPR002830">
    <property type="entry name" value="UbiD"/>
</dbReference>
<dbReference type="Pfam" id="PF20696">
    <property type="entry name" value="UbiD_C"/>
    <property type="match status" value="1"/>
</dbReference>
<name>A0A1P8UX86_9RHOB</name>
<dbReference type="FunFam" id="3.40.1670.10:FF:000003">
    <property type="entry name" value="Phenolic acid decarboxylase"/>
    <property type="match status" value="1"/>
</dbReference>
<evidence type="ECO:0000313" key="4">
    <source>
        <dbReference type="EMBL" id="APZ54021.1"/>
    </source>
</evidence>
<evidence type="ECO:0000256" key="1">
    <source>
        <dbReference type="ARBA" id="ARBA00010021"/>
    </source>
</evidence>
<dbReference type="STRING" id="1250539.Ga0080574_TMP3687"/>
<feature type="domain" description="3-octaprenyl-4-hydroxybenzoate carboxy-lyase-like C-terminal" evidence="3">
    <location>
        <begin position="317"/>
        <end position="438"/>
    </location>
</feature>
<dbReference type="RefSeq" id="WP_083716888.1">
    <property type="nucleotide sequence ID" value="NZ_CP015093.1"/>
</dbReference>